<dbReference type="InterPro" id="IPR036249">
    <property type="entry name" value="Thioredoxin-like_sf"/>
</dbReference>
<accession>A8A997</accession>
<dbReference type="CDD" id="cd02947">
    <property type="entry name" value="TRX_family"/>
    <property type="match status" value="1"/>
</dbReference>
<keyword evidence="4" id="KW-0472">Membrane</keyword>
<evidence type="ECO:0000313" key="8">
    <source>
        <dbReference type="Proteomes" id="UP000000262"/>
    </source>
</evidence>
<feature type="transmembrane region" description="Helical" evidence="4">
    <location>
        <begin position="465"/>
        <end position="483"/>
    </location>
</feature>
<feature type="transmembrane region" description="Helical" evidence="4">
    <location>
        <begin position="425"/>
        <end position="445"/>
    </location>
</feature>
<feature type="domain" description="Cytochrome c" evidence="5">
    <location>
        <begin position="163"/>
        <end position="318"/>
    </location>
</feature>
<dbReference type="AlphaFoldDB" id="A8A997"/>
<feature type="transmembrane region" description="Helical" evidence="4">
    <location>
        <begin position="21"/>
        <end position="41"/>
    </location>
</feature>
<evidence type="ECO:0000256" key="3">
    <source>
        <dbReference type="PROSITE-ProRule" id="PRU00433"/>
    </source>
</evidence>
<dbReference type="RefSeq" id="WP_011998351.1">
    <property type="nucleotide sequence ID" value="NC_009776.1"/>
</dbReference>
<dbReference type="KEGG" id="iho:Igni_0316"/>
<dbReference type="InterPro" id="IPR009056">
    <property type="entry name" value="Cyt_c-like_dom"/>
</dbReference>
<dbReference type="Pfam" id="PF00085">
    <property type="entry name" value="Thioredoxin"/>
    <property type="match status" value="1"/>
</dbReference>
<organism evidence="7 8">
    <name type="scientific">Ignicoccus hospitalis (strain KIN4/I / DSM 18386 / JCM 14125)</name>
    <dbReference type="NCBI Taxonomy" id="453591"/>
    <lineage>
        <taxon>Archaea</taxon>
        <taxon>Thermoproteota</taxon>
        <taxon>Thermoprotei</taxon>
        <taxon>Desulfurococcales</taxon>
        <taxon>Desulfurococcaceae</taxon>
        <taxon>Ignicoccus</taxon>
    </lineage>
</organism>
<keyword evidence="1 3" id="KW-0479">Metal-binding</keyword>
<dbReference type="Proteomes" id="UP000000262">
    <property type="component" value="Chromosome"/>
</dbReference>
<dbReference type="EMBL" id="CP000816">
    <property type="protein sequence ID" value="ABU81499.1"/>
    <property type="molecule type" value="Genomic_DNA"/>
</dbReference>
<evidence type="ECO:0000259" key="5">
    <source>
        <dbReference type="PROSITE" id="PS51007"/>
    </source>
</evidence>
<dbReference type="SUPFAM" id="SSF52833">
    <property type="entry name" value="Thioredoxin-like"/>
    <property type="match status" value="1"/>
</dbReference>
<evidence type="ECO:0000256" key="2">
    <source>
        <dbReference type="ARBA" id="ARBA00023004"/>
    </source>
</evidence>
<feature type="transmembrane region" description="Helical" evidence="4">
    <location>
        <begin position="398"/>
        <end position="419"/>
    </location>
</feature>
<reference evidence="7 8" key="1">
    <citation type="journal article" date="2008" name="Genome Biol.">
        <title>A genomic analysis of the archaeal system Ignicoccus hospitalis-Nanoarchaeum equitans.</title>
        <authorList>
            <person name="Podar M."/>
            <person name="Anderson I."/>
            <person name="Makarova K.S."/>
            <person name="Elkins J.G."/>
            <person name="Ivanova N."/>
            <person name="Wall M.A."/>
            <person name="Lykidis A."/>
            <person name="Mavromatis K."/>
            <person name="Sun H."/>
            <person name="Hudson M.E."/>
            <person name="Chen W."/>
            <person name="Deciu C."/>
            <person name="Hutchison D."/>
            <person name="Eads J.R."/>
            <person name="Anderson A."/>
            <person name="Fernandes F."/>
            <person name="Szeto E."/>
            <person name="Lapidus A."/>
            <person name="Kyrpides N.C."/>
            <person name="Saier M.H.Jr."/>
            <person name="Richardson P.M."/>
            <person name="Rachel R."/>
            <person name="Huber H."/>
            <person name="Eisen J.A."/>
            <person name="Koonin E.V."/>
            <person name="Keller M."/>
            <person name="Stetter K.O."/>
        </authorList>
    </citation>
    <scope>NUCLEOTIDE SEQUENCE [LARGE SCALE GENOMIC DNA]</scope>
    <source>
        <strain evidence="8">KIN4/I / DSM 18386 / JCM 14125</strain>
    </source>
</reference>
<protein>
    <submittedName>
        <fullName evidence="7">Thioredoxin domain</fullName>
    </submittedName>
</protein>
<keyword evidence="8" id="KW-1185">Reference proteome</keyword>
<feature type="domain" description="Thioredoxin" evidence="6">
    <location>
        <begin position="18"/>
        <end position="159"/>
    </location>
</feature>
<sequence>MRLGGPGRLDFKKFKEEKRAGTALLILALVGSAVAAGLVWYESYVSNNYVSTEAYTIYNVPAFEKLLKENKYVAVMFRSLTCPHCEKMLPYWLKLEMSQGKVRFVDVVYGTNTATLFQRYKVEGTPTFILFKDGKPVARHEGEFIAENVTEAMLNWALSAVGTPVLAGYQTYLAKCSVCHGAPASTSREDLLEWAKSERNGIGRLLLEAYRKRVTLEELLGSEDAIKERIWGMARRNNVPLDQKTVDETAKFLQAVSEVLIGKKEVNAASMSAGTTEIPSSGSAAPALMFLVGLAAGVGAAVSPCNFPLFVTYVTRGLRERRSSALSAVSCAAAAAVGVAFLGALFLAFSTAALELQKFLIPVVGTVIVAISAASLLKVPISFSAGSLGKTGGKAFCFIYGFLSVQCNLPLVIGALLLIASGGGFQTLAGFALGVAAPLFAVSWAGPRVRGLAEKIVRNSERIELITNAFMLAAGIYLLFYGATLM</sequence>
<dbReference type="HOGENOM" id="CLU_560967_0_0_2"/>
<dbReference type="GeneID" id="5563169"/>
<dbReference type="GO" id="GO:0020037">
    <property type="term" value="F:heme binding"/>
    <property type="evidence" value="ECO:0007669"/>
    <property type="project" value="InterPro"/>
</dbReference>
<keyword evidence="2 3" id="KW-0408">Iron</keyword>
<proteinExistence type="predicted"/>
<dbReference type="PROSITE" id="PS51007">
    <property type="entry name" value="CYTC"/>
    <property type="match status" value="1"/>
</dbReference>
<dbReference type="STRING" id="453591.Igni_0316"/>
<gene>
    <name evidence="7" type="ordered locus">Igni_0316</name>
</gene>
<dbReference type="GO" id="GO:0046872">
    <property type="term" value="F:metal ion binding"/>
    <property type="evidence" value="ECO:0007669"/>
    <property type="project" value="UniProtKB-KW"/>
</dbReference>
<dbReference type="eggNOG" id="arCOG02407">
    <property type="taxonomic scope" value="Archaea"/>
</dbReference>
<evidence type="ECO:0000313" key="7">
    <source>
        <dbReference type="EMBL" id="ABU81499.1"/>
    </source>
</evidence>
<keyword evidence="4" id="KW-0812">Transmembrane</keyword>
<evidence type="ECO:0000256" key="1">
    <source>
        <dbReference type="ARBA" id="ARBA00022723"/>
    </source>
</evidence>
<keyword evidence="3" id="KW-0349">Heme</keyword>
<evidence type="ECO:0000259" key="6">
    <source>
        <dbReference type="PROSITE" id="PS51352"/>
    </source>
</evidence>
<dbReference type="GO" id="GO:0009055">
    <property type="term" value="F:electron transfer activity"/>
    <property type="evidence" value="ECO:0007669"/>
    <property type="project" value="InterPro"/>
</dbReference>
<evidence type="ECO:0000256" key="4">
    <source>
        <dbReference type="SAM" id="Phobius"/>
    </source>
</evidence>
<dbReference type="InterPro" id="IPR013766">
    <property type="entry name" value="Thioredoxin_domain"/>
</dbReference>
<name>A8A997_IGNH4</name>
<keyword evidence="4" id="KW-1133">Transmembrane helix</keyword>
<dbReference type="PROSITE" id="PS51352">
    <property type="entry name" value="THIOREDOXIN_2"/>
    <property type="match status" value="1"/>
</dbReference>
<feature type="transmembrane region" description="Helical" evidence="4">
    <location>
        <begin position="288"/>
        <end position="314"/>
    </location>
</feature>
<feature type="transmembrane region" description="Helical" evidence="4">
    <location>
        <begin position="326"/>
        <end position="353"/>
    </location>
</feature>
<dbReference type="Gene3D" id="3.40.30.10">
    <property type="entry name" value="Glutaredoxin"/>
    <property type="match status" value="1"/>
</dbReference>
<feature type="transmembrane region" description="Helical" evidence="4">
    <location>
        <begin position="359"/>
        <end position="377"/>
    </location>
</feature>